<dbReference type="InterPro" id="IPR050333">
    <property type="entry name" value="SLRP"/>
</dbReference>
<dbReference type="InterPro" id="IPR001611">
    <property type="entry name" value="Leu-rich_rpt"/>
</dbReference>
<keyword evidence="4" id="KW-1185">Reference proteome</keyword>
<dbReference type="Proteomes" id="UP000075901">
    <property type="component" value="Unassembled WGS sequence"/>
</dbReference>
<dbReference type="PROSITE" id="PS51450">
    <property type="entry name" value="LRR"/>
    <property type="match status" value="1"/>
</dbReference>
<organism evidence="3 4">
    <name type="scientific">Anopheles maculatus</name>
    <dbReference type="NCBI Taxonomy" id="74869"/>
    <lineage>
        <taxon>Eukaryota</taxon>
        <taxon>Metazoa</taxon>
        <taxon>Ecdysozoa</taxon>
        <taxon>Arthropoda</taxon>
        <taxon>Hexapoda</taxon>
        <taxon>Insecta</taxon>
        <taxon>Pterygota</taxon>
        <taxon>Neoptera</taxon>
        <taxon>Endopterygota</taxon>
        <taxon>Diptera</taxon>
        <taxon>Nematocera</taxon>
        <taxon>Culicoidea</taxon>
        <taxon>Culicidae</taxon>
        <taxon>Anophelinae</taxon>
        <taxon>Anopheles</taxon>
        <taxon>Anopheles maculatus group</taxon>
    </lineage>
</organism>
<reference evidence="3" key="2">
    <citation type="submission" date="2020-05" db="UniProtKB">
        <authorList>
            <consortium name="EnsemblMetazoa"/>
        </authorList>
    </citation>
    <scope>IDENTIFICATION</scope>
    <source>
        <strain evidence="3">maculatus3</strain>
    </source>
</reference>
<dbReference type="Gene3D" id="3.80.10.10">
    <property type="entry name" value="Ribonuclease Inhibitor"/>
    <property type="match status" value="2"/>
</dbReference>
<evidence type="ECO:0000313" key="3">
    <source>
        <dbReference type="EnsemblMetazoa" id="AMAM013530-PA"/>
    </source>
</evidence>
<evidence type="ECO:0008006" key="5">
    <source>
        <dbReference type="Google" id="ProtNLM"/>
    </source>
</evidence>
<dbReference type="VEuPathDB" id="VectorBase:AMAM013530"/>
<name>A0A182SU90_9DIPT</name>
<proteinExistence type="predicted"/>
<dbReference type="SMART" id="SM00369">
    <property type="entry name" value="LRR_TYP"/>
    <property type="match status" value="5"/>
</dbReference>
<dbReference type="InterPro" id="IPR003591">
    <property type="entry name" value="Leu-rich_rpt_typical-subtyp"/>
</dbReference>
<dbReference type="EnsemblMetazoa" id="AMAM013530-RA">
    <property type="protein sequence ID" value="AMAM013530-PA"/>
    <property type="gene ID" value="AMAM013530"/>
</dbReference>
<dbReference type="InterPro" id="IPR032675">
    <property type="entry name" value="LRR_dom_sf"/>
</dbReference>
<evidence type="ECO:0000256" key="2">
    <source>
        <dbReference type="ARBA" id="ARBA00022737"/>
    </source>
</evidence>
<evidence type="ECO:0000256" key="1">
    <source>
        <dbReference type="ARBA" id="ARBA00022614"/>
    </source>
</evidence>
<dbReference type="PANTHER" id="PTHR45712">
    <property type="entry name" value="AGAP008170-PA"/>
    <property type="match status" value="1"/>
</dbReference>
<protein>
    <recommendedName>
        <fullName evidence="5">Leucine rich immune protein (Coil-less)</fullName>
    </recommendedName>
</protein>
<keyword evidence="1" id="KW-0433">Leucine-rich repeat</keyword>
<reference evidence="4" key="1">
    <citation type="submission" date="2013-09" db="EMBL/GenBank/DDBJ databases">
        <title>The Genome Sequence of Anopheles maculatus species B.</title>
        <authorList>
            <consortium name="The Broad Institute Genomics Platform"/>
            <person name="Neafsey D.E."/>
            <person name="Besansky N."/>
            <person name="Howell P."/>
            <person name="Walton C."/>
            <person name="Young S.K."/>
            <person name="Zeng Q."/>
            <person name="Gargeya S."/>
            <person name="Fitzgerald M."/>
            <person name="Haas B."/>
            <person name="Abouelleil A."/>
            <person name="Allen A.W."/>
            <person name="Alvarado L."/>
            <person name="Arachchi H.M."/>
            <person name="Berlin A.M."/>
            <person name="Chapman S.B."/>
            <person name="Gainer-Dewar J."/>
            <person name="Goldberg J."/>
            <person name="Griggs A."/>
            <person name="Gujja S."/>
            <person name="Hansen M."/>
            <person name="Howarth C."/>
            <person name="Imamovic A."/>
            <person name="Ireland A."/>
            <person name="Larimer J."/>
            <person name="McCowan C."/>
            <person name="Murphy C."/>
            <person name="Pearson M."/>
            <person name="Poon T.W."/>
            <person name="Priest M."/>
            <person name="Roberts A."/>
            <person name="Saif S."/>
            <person name="Shea T."/>
            <person name="Sisk P."/>
            <person name="Sykes S."/>
            <person name="Wortman J."/>
            <person name="Nusbaum C."/>
            <person name="Birren B."/>
        </authorList>
    </citation>
    <scope>NUCLEOTIDE SEQUENCE [LARGE SCALE GENOMIC DNA]</scope>
    <source>
        <strain evidence="4">maculatus3</strain>
    </source>
</reference>
<dbReference type="GO" id="GO:0005615">
    <property type="term" value="C:extracellular space"/>
    <property type="evidence" value="ECO:0007669"/>
    <property type="project" value="TreeGrafter"/>
</dbReference>
<dbReference type="PANTHER" id="PTHR45712:SF22">
    <property type="entry name" value="INSULIN-LIKE GROWTH FACTOR-BINDING PROTEIN COMPLEX ACID LABILE SUBUNIT"/>
    <property type="match status" value="1"/>
</dbReference>
<dbReference type="AlphaFoldDB" id="A0A182SU90"/>
<evidence type="ECO:0000313" key="4">
    <source>
        <dbReference type="Proteomes" id="UP000075901"/>
    </source>
</evidence>
<keyword evidence="2" id="KW-0677">Repeat</keyword>
<dbReference type="SUPFAM" id="SSF52058">
    <property type="entry name" value="L domain-like"/>
    <property type="match status" value="1"/>
</dbReference>
<dbReference type="Pfam" id="PF00560">
    <property type="entry name" value="LRR_1"/>
    <property type="match status" value="1"/>
</dbReference>
<dbReference type="Pfam" id="PF13855">
    <property type="entry name" value="LRR_8"/>
    <property type="match status" value="2"/>
</dbReference>
<accession>A0A182SU90</accession>
<sequence length="429" mass="48879">MFATTIVAFHFICLDRNTKQCSVYNLYPEHEGTFVLHHIPEHVNVLIFSQLMTRTVDHSILSNLAPTIKHVLLVDSAAVKNIIVPSNSTIERLFIARAGLDRIRYEVNDLLVLLSIEKVPLNYIHLSLANLRNLSYIKINHTPMEVLNLALFCHMRRLQTLDLNHNRIRTIIGNHQYFNGCGMLTEILLGNNRLTTVDPRVFGPFSRLQALKLSENRIHTISPGFKNPHVTDLELSKNMLSTFDLCDSGPMPHITTFYVETNKLIDVPQCLERMPNVEVLNLEHNQLTNVSIDVFKGLKHLQYLRLSWNPIVSFAVHEHSLPPGLIEIDVRNNGLEHLNISETLFLVSIVALQYGSTAFQFRCEEIKKNYTCTIANYSPTLEGTYLFNHVPNRTDTMEFKNLNLTIINSTLLSYLPPTVTTLSVSESSK</sequence>